<organism evidence="1 2">
    <name type="scientific">Lyngbya aestuarii BL J</name>
    <dbReference type="NCBI Taxonomy" id="1348334"/>
    <lineage>
        <taxon>Bacteria</taxon>
        <taxon>Bacillati</taxon>
        <taxon>Cyanobacteriota</taxon>
        <taxon>Cyanophyceae</taxon>
        <taxon>Oscillatoriophycideae</taxon>
        <taxon>Oscillatoriales</taxon>
        <taxon>Microcoleaceae</taxon>
        <taxon>Lyngbya</taxon>
    </lineage>
</organism>
<dbReference type="Proteomes" id="UP000017127">
    <property type="component" value="Unassembled WGS sequence"/>
</dbReference>
<comment type="caution">
    <text evidence="1">The sequence shown here is derived from an EMBL/GenBank/DDBJ whole genome shotgun (WGS) entry which is preliminary data.</text>
</comment>
<evidence type="ECO:0000313" key="2">
    <source>
        <dbReference type="Proteomes" id="UP000017127"/>
    </source>
</evidence>
<gene>
    <name evidence="1" type="ORF">M595_2854</name>
</gene>
<sequence>MLTPSKNDVQDKISSKMAEIPNFFTLIFAQFNSPNQDCRTRKISVLLGFY</sequence>
<evidence type="ECO:0000313" key="1">
    <source>
        <dbReference type="EMBL" id="ERT07150.1"/>
    </source>
</evidence>
<name>U7QJ73_9CYAN</name>
<protein>
    <submittedName>
        <fullName evidence="1">Uncharacterized protein</fullName>
    </submittedName>
</protein>
<proteinExistence type="predicted"/>
<keyword evidence="2" id="KW-1185">Reference proteome</keyword>
<dbReference type="EMBL" id="AUZM01000025">
    <property type="protein sequence ID" value="ERT07150.1"/>
    <property type="molecule type" value="Genomic_DNA"/>
</dbReference>
<reference evidence="1 2" key="1">
    <citation type="journal article" date="2013" name="Front. Microbiol.">
        <title>Comparative genomic analyses of the cyanobacterium, Lyngbya aestuarii BL J, a powerful hydrogen producer.</title>
        <authorList>
            <person name="Kothari A."/>
            <person name="Vaughn M."/>
            <person name="Garcia-Pichel F."/>
        </authorList>
    </citation>
    <scope>NUCLEOTIDE SEQUENCE [LARGE SCALE GENOMIC DNA]</scope>
    <source>
        <strain evidence="1 2">BL J</strain>
    </source>
</reference>
<dbReference type="AlphaFoldDB" id="U7QJ73"/>
<accession>U7QJ73</accession>